<accession>A0A7Y7YCT6</accession>
<dbReference type="AlphaFoldDB" id="A0A7Y7YCT6"/>
<name>A0A7Y7YCT6_9PSED</name>
<gene>
    <name evidence="1" type="ORF">HX876_17115</name>
</gene>
<evidence type="ECO:0000313" key="2">
    <source>
        <dbReference type="Proteomes" id="UP000520592"/>
    </source>
</evidence>
<protein>
    <submittedName>
        <fullName evidence="1">Uncharacterized protein</fullName>
    </submittedName>
</protein>
<reference evidence="1 2" key="1">
    <citation type="submission" date="2020-04" db="EMBL/GenBank/DDBJ databases">
        <title>Molecular characterization of pseudomonads from Agaricus bisporus reveal novel blotch 2 pathogens in Western Europe.</title>
        <authorList>
            <person name="Taparia T."/>
            <person name="Krijger M."/>
            <person name="Haynes E."/>
            <person name="Elpinstone J.G."/>
            <person name="Noble R."/>
            <person name="Van Der Wolf J."/>
        </authorList>
    </citation>
    <scope>NUCLEOTIDE SEQUENCE [LARGE SCALE GENOMIC DNA]</scope>
    <source>
        <strain evidence="1 2">IPO3737</strain>
    </source>
</reference>
<proteinExistence type="predicted"/>
<comment type="caution">
    <text evidence="1">The sequence shown here is derived from an EMBL/GenBank/DDBJ whole genome shotgun (WGS) entry which is preliminary data.</text>
</comment>
<dbReference type="RefSeq" id="WP_177059769.1">
    <property type="nucleotide sequence ID" value="NZ_JACAPS010000027.1"/>
</dbReference>
<organism evidence="1 2">
    <name type="scientific">Pseudomonas gingeri</name>
    <dbReference type="NCBI Taxonomy" id="117681"/>
    <lineage>
        <taxon>Bacteria</taxon>
        <taxon>Pseudomonadati</taxon>
        <taxon>Pseudomonadota</taxon>
        <taxon>Gammaproteobacteria</taxon>
        <taxon>Pseudomonadales</taxon>
        <taxon>Pseudomonadaceae</taxon>
        <taxon>Pseudomonas</taxon>
    </lineage>
</organism>
<dbReference type="Proteomes" id="UP000520592">
    <property type="component" value="Unassembled WGS sequence"/>
</dbReference>
<dbReference type="EMBL" id="JACAQD010000018">
    <property type="protein sequence ID" value="NWC34127.1"/>
    <property type="molecule type" value="Genomic_DNA"/>
</dbReference>
<sequence>MSELYLMGLKLGYVAHLTDKDSKSVINVTLPEMHALDPGFVVRTVVPTASGGFDIETHGWGTGSSPLFNSNSWMAGMVWGGNTKFIEKQEFMNNSPVINYLKDTPFFNWGGSPQPAGGE</sequence>
<evidence type="ECO:0000313" key="1">
    <source>
        <dbReference type="EMBL" id="NWC34127.1"/>
    </source>
</evidence>